<evidence type="ECO:0000256" key="2">
    <source>
        <dbReference type="ARBA" id="ARBA00023015"/>
    </source>
</evidence>
<keyword evidence="3" id="KW-0238">DNA-binding</keyword>
<name>A0A227KTT9_9BURK</name>
<protein>
    <recommendedName>
        <fullName evidence="5">LysR substrate-binding domain-containing protein</fullName>
    </recommendedName>
</protein>
<accession>A0A227KTT9</accession>
<dbReference type="PANTHER" id="PTHR30126">
    <property type="entry name" value="HTH-TYPE TRANSCRIPTIONAL REGULATOR"/>
    <property type="match status" value="1"/>
</dbReference>
<dbReference type="GO" id="GO:0006355">
    <property type="term" value="P:regulation of DNA-templated transcription"/>
    <property type="evidence" value="ECO:0007669"/>
    <property type="project" value="TreeGrafter"/>
</dbReference>
<dbReference type="InterPro" id="IPR005119">
    <property type="entry name" value="LysR_subst-bd"/>
</dbReference>
<dbReference type="CDD" id="cd05466">
    <property type="entry name" value="PBP2_LTTR_substrate"/>
    <property type="match status" value="1"/>
</dbReference>
<dbReference type="EMBL" id="NHMP01000001">
    <property type="protein sequence ID" value="OXE51314.1"/>
    <property type="molecule type" value="Genomic_DNA"/>
</dbReference>
<dbReference type="PANTHER" id="PTHR30126:SF40">
    <property type="entry name" value="HTH-TYPE TRANSCRIPTIONAL REGULATOR GLTR"/>
    <property type="match status" value="1"/>
</dbReference>
<evidence type="ECO:0000256" key="4">
    <source>
        <dbReference type="ARBA" id="ARBA00023163"/>
    </source>
</evidence>
<dbReference type="GO" id="GO:0000976">
    <property type="term" value="F:transcription cis-regulatory region binding"/>
    <property type="evidence" value="ECO:0007669"/>
    <property type="project" value="TreeGrafter"/>
</dbReference>
<keyword evidence="7" id="KW-1185">Reference proteome</keyword>
<proteinExistence type="inferred from homology"/>
<keyword evidence="4" id="KW-0804">Transcription</keyword>
<dbReference type="AlphaFoldDB" id="A0A227KTT9"/>
<dbReference type="Proteomes" id="UP000214610">
    <property type="component" value="Unassembled WGS sequence"/>
</dbReference>
<reference evidence="7" key="1">
    <citation type="submission" date="2017-05" db="EMBL/GenBank/DDBJ databases">
        <title>Improved OligoMM genomes.</title>
        <authorList>
            <person name="Garzetti D."/>
        </authorList>
    </citation>
    <scope>NUCLEOTIDE SEQUENCE [LARGE SCALE GENOMIC DNA]</scope>
    <source>
        <strain evidence="7">YL45</strain>
    </source>
</reference>
<feature type="domain" description="LysR substrate-binding" evidence="5">
    <location>
        <begin position="2"/>
        <end position="184"/>
    </location>
</feature>
<evidence type="ECO:0000256" key="1">
    <source>
        <dbReference type="ARBA" id="ARBA00009437"/>
    </source>
</evidence>
<evidence type="ECO:0000313" key="7">
    <source>
        <dbReference type="Proteomes" id="UP000214610"/>
    </source>
</evidence>
<evidence type="ECO:0000256" key="3">
    <source>
        <dbReference type="ARBA" id="ARBA00023125"/>
    </source>
</evidence>
<comment type="caution">
    <text evidence="6">The sequence shown here is derived from an EMBL/GenBank/DDBJ whole genome shotgun (WGS) entry which is preliminary data.</text>
</comment>
<gene>
    <name evidence="6" type="ORF">ADH67_03195</name>
</gene>
<comment type="similarity">
    <text evidence="1">Belongs to the LysR transcriptional regulatory family.</text>
</comment>
<organism evidence="6 7">
    <name type="scientific">Turicimonas muris</name>
    <dbReference type="NCBI Taxonomy" id="1796652"/>
    <lineage>
        <taxon>Bacteria</taxon>
        <taxon>Pseudomonadati</taxon>
        <taxon>Pseudomonadota</taxon>
        <taxon>Betaproteobacteria</taxon>
        <taxon>Burkholderiales</taxon>
        <taxon>Sutterellaceae</taxon>
        <taxon>Turicimonas</taxon>
    </lineage>
</organism>
<dbReference type="Gene3D" id="3.40.190.290">
    <property type="match status" value="1"/>
</dbReference>
<keyword evidence="2" id="KW-0805">Transcription regulation</keyword>
<sequence length="211" mass="23593">MPFFKNLKKIAPNVTLLAESASTAYELKDKVLKNELDLAISFNCGDYPHPLSTYPLDSEPLVLAVGGSVKIEENAFKLVHNKINLPFISADLSGGPSKFFLRHLSQLGIVFENQMQVGSSEAVLSLLRNNCGFAYVFESRCAEEIRSGQVKILPTLLGDVDLGILLLKNKTHTETPAISLMSKLIISTLQNRRLERNHFIERTCLMKRKKF</sequence>
<dbReference type="SUPFAM" id="SSF53850">
    <property type="entry name" value="Periplasmic binding protein-like II"/>
    <property type="match status" value="1"/>
</dbReference>
<dbReference type="Pfam" id="PF03466">
    <property type="entry name" value="LysR_substrate"/>
    <property type="match status" value="1"/>
</dbReference>
<evidence type="ECO:0000313" key="6">
    <source>
        <dbReference type="EMBL" id="OXE51314.1"/>
    </source>
</evidence>
<evidence type="ECO:0000259" key="5">
    <source>
        <dbReference type="Pfam" id="PF03466"/>
    </source>
</evidence>